<dbReference type="InterPro" id="IPR000873">
    <property type="entry name" value="AMP-dep_synth/lig_dom"/>
</dbReference>
<gene>
    <name evidence="3" type="ORF">GCM10009547_47280</name>
</gene>
<accession>A0ABN1HBY1</accession>
<dbReference type="InterPro" id="IPR050237">
    <property type="entry name" value="ATP-dep_AMP-bd_enzyme"/>
</dbReference>
<dbReference type="EMBL" id="BAAAHE010000052">
    <property type="protein sequence ID" value="GAA0637405.1"/>
    <property type="molecule type" value="Genomic_DNA"/>
</dbReference>
<reference evidence="3 4" key="1">
    <citation type="journal article" date="2019" name="Int. J. Syst. Evol. Microbiol.">
        <title>The Global Catalogue of Microorganisms (GCM) 10K type strain sequencing project: providing services to taxonomists for standard genome sequencing and annotation.</title>
        <authorList>
            <consortium name="The Broad Institute Genomics Platform"/>
            <consortium name="The Broad Institute Genome Sequencing Center for Infectious Disease"/>
            <person name="Wu L."/>
            <person name="Ma J."/>
        </authorList>
    </citation>
    <scope>NUCLEOTIDE SEQUENCE [LARGE SCALE GENOMIC DNA]</scope>
    <source>
        <strain evidence="3 4">JCM 10671</strain>
    </source>
</reference>
<dbReference type="CDD" id="cd12119">
    <property type="entry name" value="ttLC_FACS_AlkK_like"/>
    <property type="match status" value="1"/>
</dbReference>
<dbReference type="Gene3D" id="3.30.300.30">
    <property type="match status" value="1"/>
</dbReference>
<dbReference type="Proteomes" id="UP001500957">
    <property type="component" value="Unassembled WGS sequence"/>
</dbReference>
<dbReference type="InterPro" id="IPR025110">
    <property type="entry name" value="AMP-bd_C"/>
</dbReference>
<dbReference type="GO" id="GO:0016874">
    <property type="term" value="F:ligase activity"/>
    <property type="evidence" value="ECO:0007669"/>
    <property type="project" value="UniProtKB-KW"/>
</dbReference>
<protein>
    <submittedName>
        <fullName evidence="3">Long-chain fatty acid--CoA ligase</fullName>
    </submittedName>
</protein>
<evidence type="ECO:0000313" key="4">
    <source>
        <dbReference type="Proteomes" id="UP001500957"/>
    </source>
</evidence>
<dbReference type="PANTHER" id="PTHR43767:SF11">
    <property type="entry name" value="MEDIUM-CHAIN-FATTY-ACID--COA LIGASE"/>
    <property type="match status" value="1"/>
</dbReference>
<feature type="domain" description="AMP-dependent synthetase/ligase" evidence="1">
    <location>
        <begin position="17"/>
        <end position="395"/>
    </location>
</feature>
<dbReference type="SUPFAM" id="SSF56801">
    <property type="entry name" value="Acetyl-CoA synthetase-like"/>
    <property type="match status" value="1"/>
</dbReference>
<proteinExistence type="predicted"/>
<dbReference type="InterPro" id="IPR020845">
    <property type="entry name" value="AMP-binding_CS"/>
</dbReference>
<dbReference type="Pfam" id="PF00501">
    <property type="entry name" value="AMP-binding"/>
    <property type="match status" value="1"/>
</dbReference>
<dbReference type="Gene3D" id="3.40.50.12780">
    <property type="entry name" value="N-terminal domain of ligase-like"/>
    <property type="match status" value="1"/>
</dbReference>
<keyword evidence="3" id="KW-0436">Ligase</keyword>
<dbReference type="PROSITE" id="PS00455">
    <property type="entry name" value="AMP_BINDING"/>
    <property type="match status" value="1"/>
</dbReference>
<evidence type="ECO:0000259" key="2">
    <source>
        <dbReference type="Pfam" id="PF13193"/>
    </source>
</evidence>
<feature type="domain" description="AMP-binding enzyme C-terminal" evidence="2">
    <location>
        <begin position="442"/>
        <end position="517"/>
    </location>
</feature>
<evidence type="ECO:0000313" key="3">
    <source>
        <dbReference type="EMBL" id="GAA0637405.1"/>
    </source>
</evidence>
<keyword evidence="4" id="KW-1185">Reference proteome</keyword>
<comment type="caution">
    <text evidence="3">The sequence shown here is derived from an EMBL/GenBank/DDBJ whole genome shotgun (WGS) entry which is preliminary data.</text>
</comment>
<sequence length="532" mass="57024">MHALMMERPLLLSAVLEHAERHHPEREVVSAELGGGEHRTSWGEVGHRARRLATALTELGVRPGDRVATLALNTHRHLEATYAIAGLGAICHTVNPRLDPEQLVYVLEHAGVGVLLLDPPFLPLIGALADRLPGIKHRVVLAPAGAVAEELGYEELLASGSDSFDWPEFDERTASGLCYTSGTTGRPKGVLYSHRSSVLHALAGGLPDSFGLGAADTVLPVVPMFHVNAWGLPFSTALVGAKLVLPADRLDGARLADLLDAEGVTFTAGVPTIWHNLLTHLEQTGRKLPSLRRVACGGSAVPPSMIEAFEVGHGVTMVQGWGMTETSPLGAVGALKPGMENLDRAERTRIQAAQGRALFGLEWKIADPAGEALPWDGVAAGELLVRGHWVASGYLDHDAEVLRDGWFPTGDIASIDRDGYLRITDRVKDVIKSGGEWISSVELENVAMDHAHVAQAAVVGVPDSQWGERPVLFVQPPPGVEPDVAAVLAHLGEHLPRWWVPERVEIVEALPLGPTGKILKRELRARLAEATS</sequence>
<organism evidence="3 4">
    <name type="scientific">Sporichthya brevicatena</name>
    <dbReference type="NCBI Taxonomy" id="171442"/>
    <lineage>
        <taxon>Bacteria</taxon>
        <taxon>Bacillati</taxon>
        <taxon>Actinomycetota</taxon>
        <taxon>Actinomycetes</taxon>
        <taxon>Sporichthyales</taxon>
        <taxon>Sporichthyaceae</taxon>
        <taxon>Sporichthya</taxon>
    </lineage>
</organism>
<dbReference type="InterPro" id="IPR042099">
    <property type="entry name" value="ANL_N_sf"/>
</dbReference>
<evidence type="ECO:0000259" key="1">
    <source>
        <dbReference type="Pfam" id="PF00501"/>
    </source>
</evidence>
<dbReference type="Pfam" id="PF13193">
    <property type="entry name" value="AMP-binding_C"/>
    <property type="match status" value="1"/>
</dbReference>
<dbReference type="RefSeq" id="WP_344609488.1">
    <property type="nucleotide sequence ID" value="NZ_BAAAHE010000052.1"/>
</dbReference>
<dbReference type="InterPro" id="IPR045851">
    <property type="entry name" value="AMP-bd_C_sf"/>
</dbReference>
<dbReference type="NCBIfam" id="NF004837">
    <property type="entry name" value="PRK06187.1"/>
    <property type="match status" value="1"/>
</dbReference>
<dbReference type="PANTHER" id="PTHR43767">
    <property type="entry name" value="LONG-CHAIN-FATTY-ACID--COA LIGASE"/>
    <property type="match status" value="1"/>
</dbReference>
<name>A0ABN1HBY1_9ACTN</name>